<feature type="region of interest" description="Disordered" evidence="2">
    <location>
        <begin position="1"/>
        <end position="115"/>
    </location>
</feature>
<accession>A0AAV1WJF2</accession>
<keyword evidence="4" id="KW-1185">Reference proteome</keyword>
<dbReference type="PANTHER" id="PTHR31807:SF6">
    <property type="entry name" value="PROTEIN ENDOSPERM DEFECTIVE 1-RELATED"/>
    <property type="match status" value="1"/>
</dbReference>
<dbReference type="GO" id="GO:0008017">
    <property type="term" value="F:microtubule binding"/>
    <property type="evidence" value="ECO:0007669"/>
    <property type="project" value="TreeGrafter"/>
</dbReference>
<protein>
    <submittedName>
        <fullName evidence="3">Uncharacterized protein</fullName>
    </submittedName>
</protein>
<gene>
    <name evidence="3" type="ORF">LLUT_LOCUS10224</name>
</gene>
<dbReference type="InterPro" id="IPR007573">
    <property type="entry name" value="QWRF"/>
</dbReference>
<evidence type="ECO:0000313" key="4">
    <source>
        <dbReference type="Proteomes" id="UP001497480"/>
    </source>
</evidence>
<evidence type="ECO:0000256" key="1">
    <source>
        <dbReference type="ARBA" id="ARBA00010016"/>
    </source>
</evidence>
<organism evidence="3 4">
    <name type="scientific">Lupinus luteus</name>
    <name type="common">European yellow lupine</name>
    <dbReference type="NCBI Taxonomy" id="3873"/>
    <lineage>
        <taxon>Eukaryota</taxon>
        <taxon>Viridiplantae</taxon>
        <taxon>Streptophyta</taxon>
        <taxon>Embryophyta</taxon>
        <taxon>Tracheophyta</taxon>
        <taxon>Spermatophyta</taxon>
        <taxon>Magnoliopsida</taxon>
        <taxon>eudicotyledons</taxon>
        <taxon>Gunneridae</taxon>
        <taxon>Pentapetalae</taxon>
        <taxon>rosids</taxon>
        <taxon>fabids</taxon>
        <taxon>Fabales</taxon>
        <taxon>Fabaceae</taxon>
        <taxon>Papilionoideae</taxon>
        <taxon>50 kb inversion clade</taxon>
        <taxon>genistoids sensu lato</taxon>
        <taxon>core genistoids</taxon>
        <taxon>Genisteae</taxon>
        <taxon>Lupinus</taxon>
    </lineage>
</organism>
<feature type="compositionally biased region" description="Polar residues" evidence="2">
    <location>
        <begin position="8"/>
        <end position="17"/>
    </location>
</feature>
<feature type="compositionally biased region" description="Basic and acidic residues" evidence="2">
    <location>
        <begin position="65"/>
        <end position="74"/>
    </location>
</feature>
<feature type="compositionally biased region" description="Pro residues" evidence="2">
    <location>
        <begin position="27"/>
        <end position="36"/>
    </location>
</feature>
<comment type="caution">
    <text evidence="3">The sequence shown here is derived from an EMBL/GenBank/DDBJ whole genome shotgun (WGS) entry which is preliminary data.</text>
</comment>
<dbReference type="EMBL" id="CAXHTB010000007">
    <property type="protein sequence ID" value="CAL0309164.1"/>
    <property type="molecule type" value="Genomic_DNA"/>
</dbReference>
<sequence>MVQVCDTMIQQPITVSQNPNSATADSAPPPPLPPTPSHNRRPRVREVSSRFMSPSVSAAQRRRHQQPEADENNRPIENSETPFPNGNSNSNSNNNSHCKPNVGPTSNMNQRKQRSVKLLKESNGIGRVEHVPPPHPSKSCSGRIGIGVNNGFATPYSRPDTPTINVSSRYRITNQHRSSNASASAAAKLLQASGMSSSNSNNHQLKLSAITSGLSQVETNSDTGSVYSDDECHDSDVSCSVQSLPEMCSQGDVLPTVSTRSVVEKIGNRSGLTSNGDLKFRTPLSRSISLPPSSGSEHLVVNSVKGSEKQQGFSLSKQCGNQTNHVKVGGLSLPPVPPCAKQVNDTRKGRKGSSQLDDVHSMRMLYNRHLQWRFANAKAAVTMKSQQRGSEKALYSLAMKLSELRDSVNMKGIELGHLQSLQTVSKILEAQIPYLDEWSALEEDYSVSIAETIQGLMNALVQLPTGGNVRVDVREMEEALNSALKMMETIVFHIQRFMPKAEETDTSISELAIVAGGERALVGECGDLLSKAHKLQMEECTLRSQLIQLHSVCHKNKNTEQVTDNSIASPHK</sequence>
<dbReference type="AlphaFoldDB" id="A0AAV1WJF2"/>
<feature type="compositionally biased region" description="Polar residues" evidence="2">
    <location>
        <begin position="75"/>
        <end position="84"/>
    </location>
</feature>
<reference evidence="3 4" key="1">
    <citation type="submission" date="2024-03" db="EMBL/GenBank/DDBJ databases">
        <authorList>
            <person name="Martinez-Hernandez J."/>
        </authorList>
    </citation>
    <scope>NUCLEOTIDE SEQUENCE [LARGE SCALE GENOMIC DNA]</scope>
</reference>
<dbReference type="Pfam" id="PF04484">
    <property type="entry name" value="QWRF"/>
    <property type="match status" value="1"/>
</dbReference>
<dbReference type="GO" id="GO:0051225">
    <property type="term" value="P:spindle assembly"/>
    <property type="evidence" value="ECO:0007669"/>
    <property type="project" value="TreeGrafter"/>
</dbReference>
<feature type="compositionally biased region" description="Low complexity" evidence="2">
    <location>
        <begin position="85"/>
        <end position="96"/>
    </location>
</feature>
<proteinExistence type="inferred from homology"/>
<feature type="region of interest" description="Disordered" evidence="2">
    <location>
        <begin position="330"/>
        <end position="356"/>
    </location>
</feature>
<dbReference type="PANTHER" id="PTHR31807">
    <property type="entry name" value="AUGMIN FAMILY MEMBER"/>
    <property type="match status" value="1"/>
</dbReference>
<name>A0AAV1WJF2_LUPLU</name>
<dbReference type="Proteomes" id="UP001497480">
    <property type="component" value="Unassembled WGS sequence"/>
</dbReference>
<dbReference type="GO" id="GO:0005880">
    <property type="term" value="C:nuclear microtubule"/>
    <property type="evidence" value="ECO:0007669"/>
    <property type="project" value="TreeGrafter"/>
</dbReference>
<evidence type="ECO:0000256" key="2">
    <source>
        <dbReference type="SAM" id="MobiDB-lite"/>
    </source>
</evidence>
<comment type="similarity">
    <text evidence="1">Belongs to the QWRF family.</text>
</comment>
<dbReference type="GO" id="GO:0005737">
    <property type="term" value="C:cytoplasm"/>
    <property type="evidence" value="ECO:0007669"/>
    <property type="project" value="TreeGrafter"/>
</dbReference>
<evidence type="ECO:0000313" key="3">
    <source>
        <dbReference type="EMBL" id="CAL0309164.1"/>
    </source>
</evidence>